<gene>
    <name evidence="4" type="ORF">GS429_18130</name>
</gene>
<dbReference type="RefSeq" id="WP_160066800.1">
    <property type="nucleotide sequence ID" value="NZ_WUYX01000068.1"/>
</dbReference>
<dbReference type="Proteomes" id="UP000434101">
    <property type="component" value="Unassembled WGS sequence"/>
</dbReference>
<keyword evidence="2" id="KW-0804">Transcription</keyword>
<keyword evidence="1" id="KW-0805">Transcription regulation</keyword>
<evidence type="ECO:0000313" key="4">
    <source>
        <dbReference type="EMBL" id="MXV63945.1"/>
    </source>
</evidence>
<dbReference type="PANTHER" id="PTHR34236:SF1">
    <property type="entry name" value="DIMETHYL SULFOXIDE REDUCTASE TRANSCRIPTIONAL ACTIVATOR"/>
    <property type="match status" value="1"/>
</dbReference>
<organism evidence="4 5">
    <name type="scientific">Natronorubrum halalkaliphilum</name>
    <dbReference type="NCBI Taxonomy" id="2691917"/>
    <lineage>
        <taxon>Archaea</taxon>
        <taxon>Methanobacteriati</taxon>
        <taxon>Methanobacteriota</taxon>
        <taxon>Stenosarchaea group</taxon>
        <taxon>Halobacteria</taxon>
        <taxon>Halobacteriales</taxon>
        <taxon>Natrialbaceae</taxon>
        <taxon>Natronorubrum</taxon>
    </lineage>
</organism>
<evidence type="ECO:0000256" key="2">
    <source>
        <dbReference type="ARBA" id="ARBA00023163"/>
    </source>
</evidence>
<proteinExistence type="predicted"/>
<sequence length="157" mass="17407">MPRATPDSRSGPGNATTDLLIDHEASSQISGAFLSCDFVHARPVDTRDGTEQWELLTKRPRDDVYNALDSIMRTHDADITIRGISRTTNATDETPFSLTSLSSRQREVFELARARGYYEWPKEVSGTELASELGIATATLHEHLHKAEAKLLGNEQP</sequence>
<dbReference type="Pfam" id="PF04967">
    <property type="entry name" value="HTH_10"/>
    <property type="match status" value="1"/>
</dbReference>
<name>A0A6B0VRI1_9EURY</name>
<dbReference type="PANTHER" id="PTHR34236">
    <property type="entry name" value="DIMETHYL SULFOXIDE REDUCTASE TRANSCRIPTIONAL ACTIVATOR"/>
    <property type="match status" value="1"/>
</dbReference>
<dbReference type="OrthoDB" id="194721at2157"/>
<dbReference type="InterPro" id="IPR007050">
    <property type="entry name" value="HTH_bacterioopsin"/>
</dbReference>
<dbReference type="InterPro" id="IPR013324">
    <property type="entry name" value="RNA_pol_sigma_r3/r4-like"/>
</dbReference>
<dbReference type="AlphaFoldDB" id="A0A6B0VRI1"/>
<dbReference type="EMBL" id="WUYX01000068">
    <property type="protein sequence ID" value="MXV63945.1"/>
    <property type="molecule type" value="Genomic_DNA"/>
</dbReference>
<protein>
    <recommendedName>
        <fullName evidence="3">HTH bat-type domain-containing protein</fullName>
    </recommendedName>
</protein>
<dbReference type="Gene3D" id="1.10.10.10">
    <property type="entry name" value="Winged helix-like DNA-binding domain superfamily/Winged helix DNA-binding domain"/>
    <property type="match status" value="1"/>
</dbReference>
<evidence type="ECO:0000259" key="3">
    <source>
        <dbReference type="Pfam" id="PF04967"/>
    </source>
</evidence>
<comment type="caution">
    <text evidence="4">The sequence shown here is derived from an EMBL/GenBank/DDBJ whole genome shotgun (WGS) entry which is preliminary data.</text>
</comment>
<dbReference type="InterPro" id="IPR036388">
    <property type="entry name" value="WH-like_DNA-bd_sf"/>
</dbReference>
<accession>A0A6B0VRI1</accession>
<reference evidence="4 5" key="1">
    <citation type="submission" date="2020-01" db="EMBL/GenBank/DDBJ databases">
        <title>Natronorubrum sp. JWXQ-INN 674 isolated from Inner Mongolia Autonomous Region of China.</title>
        <authorList>
            <person name="Xue Q."/>
        </authorList>
    </citation>
    <scope>NUCLEOTIDE SEQUENCE [LARGE SCALE GENOMIC DNA]</scope>
    <source>
        <strain evidence="4 5">JWXQ-INN-674</strain>
    </source>
</reference>
<evidence type="ECO:0000256" key="1">
    <source>
        <dbReference type="ARBA" id="ARBA00023015"/>
    </source>
</evidence>
<feature type="domain" description="HTH bat-type" evidence="3">
    <location>
        <begin position="101"/>
        <end position="152"/>
    </location>
</feature>
<dbReference type="SUPFAM" id="SSF88659">
    <property type="entry name" value="Sigma3 and sigma4 domains of RNA polymerase sigma factors"/>
    <property type="match status" value="1"/>
</dbReference>
<evidence type="ECO:0000313" key="5">
    <source>
        <dbReference type="Proteomes" id="UP000434101"/>
    </source>
</evidence>
<keyword evidence="5" id="KW-1185">Reference proteome</keyword>